<dbReference type="Proteomes" id="UP000198756">
    <property type="component" value="Unassembled WGS sequence"/>
</dbReference>
<dbReference type="CDD" id="cd08946">
    <property type="entry name" value="SDR_e"/>
    <property type="match status" value="1"/>
</dbReference>
<dbReference type="EMBL" id="FMXE01000014">
    <property type="protein sequence ID" value="SDA78205.1"/>
    <property type="molecule type" value="Genomic_DNA"/>
</dbReference>
<dbReference type="InterPro" id="IPR036291">
    <property type="entry name" value="NAD(P)-bd_dom_sf"/>
</dbReference>
<keyword evidence="3" id="KW-1185">Reference proteome</keyword>
<sequence length="299" mass="33008">MSKKTSVLVTGANGLLGREVCNLLIQTGHQVFGIVHSLPKIPLEEMNYIPIDLETNWSLEILPEKVEVIIHLAQSAHFRDFPAKALSVFQVNIASTAKLLDYGVKVGLKSFIYASSGGVYGNGEHAFHENSAIVPPGQLGYYLGSKLSGEVLSQSYSSVFQVSVLRYFFIYGPNQKKGMLIPRLMDSIVSQKPILLQGEKGIRINPIHVEDAAAATVASFAKHKSATYNISGQDTLSIKEIADRMGEFLGIQPVYQFVEGEARDLIGDNSAMKKDLHFPEKRLFDNLKQIKDLVENQDN</sequence>
<dbReference type="AlphaFoldDB" id="A0A1G5Y817"/>
<dbReference type="InterPro" id="IPR050177">
    <property type="entry name" value="Lipid_A_modif_metabolic_enz"/>
</dbReference>
<evidence type="ECO:0000313" key="2">
    <source>
        <dbReference type="EMBL" id="SDA78205.1"/>
    </source>
</evidence>
<feature type="domain" description="NAD-dependent epimerase/dehydratase" evidence="1">
    <location>
        <begin position="7"/>
        <end position="230"/>
    </location>
</feature>
<dbReference type="STRING" id="279824.SAMN03080617_02290"/>
<dbReference type="InterPro" id="IPR001509">
    <property type="entry name" value="Epimerase_deHydtase"/>
</dbReference>
<accession>A0A1G5Y817</accession>
<dbReference type="OrthoDB" id="1490291at2"/>
<dbReference type="SUPFAM" id="SSF51735">
    <property type="entry name" value="NAD(P)-binding Rossmann-fold domains"/>
    <property type="match status" value="1"/>
</dbReference>
<reference evidence="3" key="1">
    <citation type="submission" date="2016-10" db="EMBL/GenBank/DDBJ databases">
        <authorList>
            <person name="Varghese N."/>
            <person name="Submissions S."/>
        </authorList>
    </citation>
    <scope>NUCLEOTIDE SEQUENCE [LARGE SCALE GENOMIC DNA]</scope>
    <source>
        <strain evidence="3">DSM 22703</strain>
    </source>
</reference>
<proteinExistence type="predicted"/>
<protein>
    <submittedName>
        <fullName evidence="2">Nucleoside-diphosphate-sugar epimerase</fullName>
    </submittedName>
</protein>
<organism evidence="2 3">
    <name type="scientific">Algoriphagus alkaliphilus</name>
    <dbReference type="NCBI Taxonomy" id="279824"/>
    <lineage>
        <taxon>Bacteria</taxon>
        <taxon>Pseudomonadati</taxon>
        <taxon>Bacteroidota</taxon>
        <taxon>Cytophagia</taxon>
        <taxon>Cytophagales</taxon>
        <taxon>Cyclobacteriaceae</taxon>
        <taxon>Algoriphagus</taxon>
    </lineage>
</organism>
<evidence type="ECO:0000313" key="3">
    <source>
        <dbReference type="Proteomes" id="UP000198756"/>
    </source>
</evidence>
<dbReference type="PANTHER" id="PTHR43245">
    <property type="entry name" value="BIFUNCTIONAL POLYMYXIN RESISTANCE PROTEIN ARNA"/>
    <property type="match status" value="1"/>
</dbReference>
<name>A0A1G5Y817_9BACT</name>
<dbReference type="Gene3D" id="3.40.50.720">
    <property type="entry name" value="NAD(P)-binding Rossmann-like Domain"/>
    <property type="match status" value="1"/>
</dbReference>
<dbReference type="RefSeq" id="WP_092730074.1">
    <property type="nucleotide sequence ID" value="NZ_FMXE01000014.1"/>
</dbReference>
<gene>
    <name evidence="2" type="ORF">SAMN03080617_02290</name>
</gene>
<evidence type="ECO:0000259" key="1">
    <source>
        <dbReference type="Pfam" id="PF01370"/>
    </source>
</evidence>
<dbReference type="Pfam" id="PF01370">
    <property type="entry name" value="Epimerase"/>
    <property type="match status" value="1"/>
</dbReference>